<evidence type="ECO:0000313" key="2">
    <source>
        <dbReference type="Proteomes" id="UP000821865"/>
    </source>
</evidence>
<protein>
    <submittedName>
        <fullName evidence="1">Uncharacterized protein</fullName>
    </submittedName>
</protein>
<name>A0ACB8C2F6_DERSI</name>
<reference evidence="1" key="1">
    <citation type="submission" date="2020-05" db="EMBL/GenBank/DDBJ databases">
        <title>Large-scale comparative analyses of tick genomes elucidate their genetic diversity and vector capacities.</title>
        <authorList>
            <person name="Jia N."/>
            <person name="Wang J."/>
            <person name="Shi W."/>
            <person name="Du L."/>
            <person name="Sun Y."/>
            <person name="Zhan W."/>
            <person name="Jiang J."/>
            <person name="Wang Q."/>
            <person name="Zhang B."/>
            <person name="Ji P."/>
            <person name="Sakyi L.B."/>
            <person name="Cui X."/>
            <person name="Yuan T."/>
            <person name="Jiang B."/>
            <person name="Yang W."/>
            <person name="Lam T.T.-Y."/>
            <person name="Chang Q."/>
            <person name="Ding S."/>
            <person name="Wang X."/>
            <person name="Zhu J."/>
            <person name="Ruan X."/>
            <person name="Zhao L."/>
            <person name="Wei J."/>
            <person name="Que T."/>
            <person name="Du C."/>
            <person name="Cheng J."/>
            <person name="Dai P."/>
            <person name="Han X."/>
            <person name="Huang E."/>
            <person name="Gao Y."/>
            <person name="Liu J."/>
            <person name="Shao H."/>
            <person name="Ye R."/>
            <person name="Li L."/>
            <person name="Wei W."/>
            <person name="Wang X."/>
            <person name="Wang C."/>
            <person name="Yang T."/>
            <person name="Huo Q."/>
            <person name="Li W."/>
            <person name="Guo W."/>
            <person name="Chen H."/>
            <person name="Zhou L."/>
            <person name="Ni X."/>
            <person name="Tian J."/>
            <person name="Zhou Y."/>
            <person name="Sheng Y."/>
            <person name="Liu T."/>
            <person name="Pan Y."/>
            <person name="Xia L."/>
            <person name="Li J."/>
            <person name="Zhao F."/>
            <person name="Cao W."/>
        </authorList>
    </citation>
    <scope>NUCLEOTIDE SEQUENCE</scope>
    <source>
        <strain evidence="1">Dsil-2018</strain>
    </source>
</reference>
<comment type="caution">
    <text evidence="1">The sequence shown here is derived from an EMBL/GenBank/DDBJ whole genome shotgun (WGS) entry which is preliminary data.</text>
</comment>
<dbReference type="EMBL" id="CM023478">
    <property type="protein sequence ID" value="KAH7933014.1"/>
    <property type="molecule type" value="Genomic_DNA"/>
</dbReference>
<gene>
    <name evidence="1" type="ORF">HPB49_006757</name>
</gene>
<proteinExistence type="predicted"/>
<dbReference type="Proteomes" id="UP000821865">
    <property type="component" value="Chromosome 9"/>
</dbReference>
<keyword evidence="2" id="KW-1185">Reference proteome</keyword>
<evidence type="ECO:0000313" key="1">
    <source>
        <dbReference type="EMBL" id="KAH7933014.1"/>
    </source>
</evidence>
<accession>A0ACB8C2F6</accession>
<organism evidence="1 2">
    <name type="scientific">Dermacentor silvarum</name>
    <name type="common">Tick</name>
    <dbReference type="NCBI Taxonomy" id="543639"/>
    <lineage>
        <taxon>Eukaryota</taxon>
        <taxon>Metazoa</taxon>
        <taxon>Ecdysozoa</taxon>
        <taxon>Arthropoda</taxon>
        <taxon>Chelicerata</taxon>
        <taxon>Arachnida</taxon>
        <taxon>Acari</taxon>
        <taxon>Parasitiformes</taxon>
        <taxon>Ixodida</taxon>
        <taxon>Ixodoidea</taxon>
        <taxon>Ixodidae</taxon>
        <taxon>Rhipicephalinae</taxon>
        <taxon>Dermacentor</taxon>
    </lineage>
</organism>
<sequence length="82" mass="9362">MPCGTTSSPFLLASTLQHHLGELKQNYPETEAILQHRIYVHEMLCGGANDEEATKIYIYEEASRVFQSASMPLHQWEPILMK</sequence>